<evidence type="ECO:0008006" key="4">
    <source>
        <dbReference type="Google" id="ProtNLM"/>
    </source>
</evidence>
<evidence type="ECO:0000313" key="2">
    <source>
        <dbReference type="EMBL" id="MBA9055643.1"/>
    </source>
</evidence>
<dbReference type="Proteomes" id="UP000577386">
    <property type="component" value="Unassembled WGS sequence"/>
</dbReference>
<name>A0A7W3NS02_STRMR</name>
<feature type="chain" id="PRO_5031348357" description="Secreted protein" evidence="1">
    <location>
        <begin position="25"/>
        <end position="78"/>
    </location>
</feature>
<feature type="signal peptide" evidence="1">
    <location>
        <begin position="1"/>
        <end position="24"/>
    </location>
</feature>
<proteinExistence type="predicted"/>
<keyword evidence="1" id="KW-0732">Signal</keyword>
<dbReference type="AlphaFoldDB" id="A0A7W3NS02"/>
<sequence>MLKRLAVTVLVAAATLTVQPLAQASAAGTGATVECSPGGGAVLLSVHLSDSSDLVSTPVTNSVGDGHAGVCGDTSWGG</sequence>
<dbReference type="EMBL" id="JACJIJ010000002">
    <property type="protein sequence ID" value="MBA9055643.1"/>
    <property type="molecule type" value="Genomic_DNA"/>
</dbReference>
<organism evidence="2 3">
    <name type="scientific">Streptomyces murinus</name>
    <dbReference type="NCBI Taxonomy" id="33900"/>
    <lineage>
        <taxon>Bacteria</taxon>
        <taxon>Bacillati</taxon>
        <taxon>Actinomycetota</taxon>
        <taxon>Actinomycetes</taxon>
        <taxon>Kitasatosporales</taxon>
        <taxon>Streptomycetaceae</taxon>
        <taxon>Streptomyces</taxon>
    </lineage>
</organism>
<dbReference type="GeneID" id="93976106"/>
<dbReference type="RefSeq" id="WP_128791459.1">
    <property type="nucleotide sequence ID" value="NZ_BAAAHW010000013.1"/>
</dbReference>
<gene>
    <name evidence="2" type="ORF">HDA42_004821</name>
</gene>
<keyword evidence="3" id="KW-1185">Reference proteome</keyword>
<reference evidence="2 3" key="1">
    <citation type="submission" date="2020-08" db="EMBL/GenBank/DDBJ databases">
        <title>Sequencing the genomes of 1000 actinobacteria strains.</title>
        <authorList>
            <person name="Klenk H.-P."/>
        </authorList>
    </citation>
    <scope>NUCLEOTIDE SEQUENCE [LARGE SCALE GENOMIC DNA]</scope>
    <source>
        <strain evidence="2 3">DSM 41827</strain>
    </source>
</reference>
<accession>A0A7W3NS02</accession>
<evidence type="ECO:0000256" key="1">
    <source>
        <dbReference type="SAM" id="SignalP"/>
    </source>
</evidence>
<comment type="caution">
    <text evidence="2">The sequence shown here is derived from an EMBL/GenBank/DDBJ whole genome shotgun (WGS) entry which is preliminary data.</text>
</comment>
<protein>
    <recommendedName>
        <fullName evidence="4">Secreted protein</fullName>
    </recommendedName>
</protein>
<evidence type="ECO:0000313" key="3">
    <source>
        <dbReference type="Proteomes" id="UP000577386"/>
    </source>
</evidence>